<organism evidence="1 2">
    <name type="scientific">Carnegiea gigantea</name>
    <dbReference type="NCBI Taxonomy" id="171969"/>
    <lineage>
        <taxon>Eukaryota</taxon>
        <taxon>Viridiplantae</taxon>
        <taxon>Streptophyta</taxon>
        <taxon>Embryophyta</taxon>
        <taxon>Tracheophyta</taxon>
        <taxon>Spermatophyta</taxon>
        <taxon>Magnoliopsida</taxon>
        <taxon>eudicotyledons</taxon>
        <taxon>Gunneridae</taxon>
        <taxon>Pentapetalae</taxon>
        <taxon>Caryophyllales</taxon>
        <taxon>Cactineae</taxon>
        <taxon>Cactaceae</taxon>
        <taxon>Cactoideae</taxon>
        <taxon>Echinocereeae</taxon>
        <taxon>Carnegiea</taxon>
    </lineage>
</organism>
<gene>
    <name evidence="1" type="ORF">Cgig2_001685</name>
</gene>
<evidence type="ECO:0000313" key="1">
    <source>
        <dbReference type="EMBL" id="KAJ8430600.1"/>
    </source>
</evidence>
<dbReference type="AlphaFoldDB" id="A0A9Q1JTE9"/>
<sequence>MEVVTSTRPLPMFDYVPTARCEPSHKQAPTGSLLTSDNVREIAQHRINGCPNEERHSRTAGIDARQIIQARQPLQKHTDGGEKTAHVEEATTMRTSPKLHNTRKYCEFHEQNDHTTAKCGELKTALHKLADKGNKTKSLNLEVDFLVVDIPIA</sequence>
<proteinExistence type="predicted"/>
<reference evidence="1" key="1">
    <citation type="submission" date="2022-04" db="EMBL/GenBank/DDBJ databases">
        <title>Carnegiea gigantea Genome sequencing and assembly v2.</title>
        <authorList>
            <person name="Copetti D."/>
            <person name="Sanderson M.J."/>
            <person name="Burquez A."/>
            <person name="Wojciechowski M.F."/>
        </authorList>
    </citation>
    <scope>NUCLEOTIDE SEQUENCE</scope>
    <source>
        <strain evidence="1">SGP5-SGP5p</strain>
        <tissue evidence="1">Aerial part</tissue>
    </source>
</reference>
<comment type="caution">
    <text evidence="1">The sequence shown here is derived from an EMBL/GenBank/DDBJ whole genome shotgun (WGS) entry which is preliminary data.</text>
</comment>
<protein>
    <submittedName>
        <fullName evidence="1">Uncharacterized protein</fullName>
    </submittedName>
</protein>
<dbReference type="Proteomes" id="UP001153076">
    <property type="component" value="Unassembled WGS sequence"/>
</dbReference>
<accession>A0A9Q1JTE9</accession>
<evidence type="ECO:0000313" key="2">
    <source>
        <dbReference type="Proteomes" id="UP001153076"/>
    </source>
</evidence>
<dbReference type="EMBL" id="JAKOGI010000780">
    <property type="protein sequence ID" value="KAJ8430600.1"/>
    <property type="molecule type" value="Genomic_DNA"/>
</dbReference>
<name>A0A9Q1JTE9_9CARY</name>
<keyword evidence="2" id="KW-1185">Reference proteome</keyword>